<proteinExistence type="predicted"/>
<evidence type="ECO:0000313" key="1">
    <source>
        <dbReference type="EMBL" id="MBE1487511.1"/>
    </source>
</evidence>
<sequence>MENAQLRSELDHARVELTGLRAELRQQVVVTEEAALLQDAAQRCRLTVSGPSLGAD</sequence>
<dbReference type="EMBL" id="JADBEB010000001">
    <property type="protein sequence ID" value="MBE1487511.1"/>
    <property type="molecule type" value="Genomic_DNA"/>
</dbReference>
<dbReference type="Proteomes" id="UP000649753">
    <property type="component" value="Unassembled WGS sequence"/>
</dbReference>
<reference evidence="1" key="1">
    <citation type="submission" date="2020-10" db="EMBL/GenBank/DDBJ databases">
        <title>Sequencing the genomes of 1000 actinobacteria strains.</title>
        <authorList>
            <person name="Klenk H.-P."/>
        </authorList>
    </citation>
    <scope>NUCLEOTIDE SEQUENCE</scope>
    <source>
        <strain evidence="1">DSM 46832</strain>
    </source>
</reference>
<dbReference type="RefSeq" id="WP_192772825.1">
    <property type="nucleotide sequence ID" value="NZ_JADBEB010000001.1"/>
</dbReference>
<organism evidence="1 2">
    <name type="scientific">Plantactinospora soyae</name>
    <dbReference type="NCBI Taxonomy" id="1544732"/>
    <lineage>
        <taxon>Bacteria</taxon>
        <taxon>Bacillati</taxon>
        <taxon>Actinomycetota</taxon>
        <taxon>Actinomycetes</taxon>
        <taxon>Micromonosporales</taxon>
        <taxon>Micromonosporaceae</taxon>
        <taxon>Plantactinospora</taxon>
    </lineage>
</organism>
<accession>A0A927M690</accession>
<name>A0A927M690_9ACTN</name>
<dbReference type="AlphaFoldDB" id="A0A927M690"/>
<protein>
    <submittedName>
        <fullName evidence="1">Uncharacterized protein</fullName>
    </submittedName>
</protein>
<evidence type="ECO:0000313" key="2">
    <source>
        <dbReference type="Proteomes" id="UP000649753"/>
    </source>
</evidence>
<keyword evidence="2" id="KW-1185">Reference proteome</keyword>
<gene>
    <name evidence="1" type="ORF">H4W31_003149</name>
</gene>
<comment type="caution">
    <text evidence="1">The sequence shown here is derived from an EMBL/GenBank/DDBJ whole genome shotgun (WGS) entry which is preliminary data.</text>
</comment>